<reference evidence="3 4" key="1">
    <citation type="submission" date="2019-06" db="EMBL/GenBank/DDBJ databases">
        <title>Micromonospora ordensis sp. nov., isolated from deep marine sediment.</title>
        <authorList>
            <person name="Veyisoglu A."/>
            <person name="Carro L."/>
            <person name="Klenk H.-P."/>
            <person name="Sahin N."/>
        </authorList>
    </citation>
    <scope>NUCLEOTIDE SEQUENCE [LARGE SCALE GENOMIC DNA]</scope>
    <source>
        <strain evidence="3 4">S2509</strain>
    </source>
</reference>
<dbReference type="PANTHER" id="PTHR12463">
    <property type="entry name" value="OXYGENASE-RELATED"/>
    <property type="match status" value="1"/>
</dbReference>
<dbReference type="Gene3D" id="2.60.120.590">
    <property type="entry name" value="Alpha-ketoglutarate-dependent dioxygenase AlkB-like"/>
    <property type="match status" value="1"/>
</dbReference>
<organism evidence="3 4">
    <name type="scientific">Micromonospora orduensis</name>
    <dbReference type="NCBI Taxonomy" id="1420891"/>
    <lineage>
        <taxon>Bacteria</taxon>
        <taxon>Bacillati</taxon>
        <taxon>Actinomycetota</taxon>
        <taxon>Actinomycetes</taxon>
        <taxon>Micromonosporales</taxon>
        <taxon>Micromonosporaceae</taxon>
        <taxon>Micromonospora</taxon>
    </lineage>
</organism>
<dbReference type="PANTHER" id="PTHR12463:SF1">
    <property type="entry name" value="2-OXOGLUTARATE AND FE-DEPENDENT OXYGENASE FAMILY PROTEIN"/>
    <property type="match status" value="1"/>
</dbReference>
<dbReference type="InterPro" id="IPR027450">
    <property type="entry name" value="AlkB-like"/>
</dbReference>
<dbReference type="InterPro" id="IPR037151">
    <property type="entry name" value="AlkB-like_sf"/>
</dbReference>
<feature type="region of interest" description="Disordered" evidence="1">
    <location>
        <begin position="188"/>
        <end position="208"/>
    </location>
</feature>
<evidence type="ECO:0000313" key="4">
    <source>
        <dbReference type="Proteomes" id="UP000306145"/>
    </source>
</evidence>
<evidence type="ECO:0000259" key="2">
    <source>
        <dbReference type="PROSITE" id="PS51471"/>
    </source>
</evidence>
<dbReference type="InterPro" id="IPR005123">
    <property type="entry name" value="Oxoglu/Fe-dep_dioxygenase_dom"/>
</dbReference>
<gene>
    <name evidence="3" type="ORF">FHG89_32340</name>
</gene>
<dbReference type="PROSITE" id="PS51471">
    <property type="entry name" value="FE2OG_OXY"/>
    <property type="match status" value="1"/>
</dbReference>
<dbReference type="GO" id="GO:0051213">
    <property type="term" value="F:dioxygenase activity"/>
    <property type="evidence" value="ECO:0007669"/>
    <property type="project" value="UniProtKB-KW"/>
</dbReference>
<sequence>MGRMRGIHERPAGLTYQPDVVSSDEERSLLATVAALDFREIRMHGQTARRTVRSFGVDYDFGSFQLTEAEPMPVALQEVRRRCADLAGVAETSLVEALVTRYPPGSVIGWHRDAPVFGPTVVGLSLGSACVMRFQRGTAEKRRVYEVALEPRSAYVLSGAVRSSWQHSIPPVPELRYSVTFRQVRRGAGRGSGAEAGGVPNSGATGPG</sequence>
<dbReference type="GO" id="GO:0070988">
    <property type="term" value="P:demethylation"/>
    <property type="evidence" value="ECO:0007669"/>
    <property type="project" value="InterPro"/>
</dbReference>
<dbReference type="Pfam" id="PF13532">
    <property type="entry name" value="2OG-FeII_Oxy_2"/>
    <property type="match status" value="1"/>
</dbReference>
<dbReference type="OrthoDB" id="278699at2"/>
<accession>A0A5C4QCF3</accession>
<dbReference type="SUPFAM" id="SSF51197">
    <property type="entry name" value="Clavaminate synthase-like"/>
    <property type="match status" value="1"/>
</dbReference>
<dbReference type="AlphaFoldDB" id="A0A5C4QCF3"/>
<proteinExistence type="predicted"/>
<dbReference type="EMBL" id="VDFY01000314">
    <property type="protein sequence ID" value="TNH21085.1"/>
    <property type="molecule type" value="Genomic_DNA"/>
</dbReference>
<keyword evidence="4" id="KW-1185">Reference proteome</keyword>
<keyword evidence="3" id="KW-0560">Oxidoreductase</keyword>
<name>A0A5C4QCF3_9ACTN</name>
<comment type="caution">
    <text evidence="3">The sequence shown here is derived from an EMBL/GenBank/DDBJ whole genome shotgun (WGS) entry which is preliminary data.</text>
</comment>
<dbReference type="GO" id="GO:0032451">
    <property type="term" value="F:demethylase activity"/>
    <property type="evidence" value="ECO:0007669"/>
    <property type="project" value="TreeGrafter"/>
</dbReference>
<dbReference type="Proteomes" id="UP000306145">
    <property type="component" value="Unassembled WGS sequence"/>
</dbReference>
<keyword evidence="3" id="KW-0223">Dioxygenase</keyword>
<evidence type="ECO:0000313" key="3">
    <source>
        <dbReference type="EMBL" id="TNH21085.1"/>
    </source>
</evidence>
<dbReference type="InterPro" id="IPR032857">
    <property type="entry name" value="ALKBH4"/>
</dbReference>
<feature type="domain" description="Fe2OG dioxygenase" evidence="2">
    <location>
        <begin position="93"/>
        <end position="185"/>
    </location>
</feature>
<evidence type="ECO:0000256" key="1">
    <source>
        <dbReference type="SAM" id="MobiDB-lite"/>
    </source>
</evidence>
<protein>
    <submittedName>
        <fullName evidence="3">Alpha-ketoglutarate-dependent dioxygenase AlkB</fullName>
    </submittedName>
</protein>